<dbReference type="Pfam" id="PF14317">
    <property type="entry name" value="YcxB"/>
    <property type="match status" value="1"/>
</dbReference>
<dbReference type="InterPro" id="IPR025588">
    <property type="entry name" value="YcxB-like_C"/>
</dbReference>
<keyword evidence="1" id="KW-0472">Membrane</keyword>
<feature type="transmembrane region" description="Helical" evidence="1">
    <location>
        <begin position="38"/>
        <end position="56"/>
    </location>
</feature>
<evidence type="ECO:0000313" key="3">
    <source>
        <dbReference type="EMBL" id="MCG6504377.1"/>
    </source>
</evidence>
<sequence length="222" mass="25058">MQETGSLKIVYSVSERERARLTRRMCAYIPKRDKRRRLAVSLLVTALLLVLYYGFFHNWQAALDYLGSVGEDVCEALCDESGQTAEDWDGLISGAAAARSHVAGLMYWMAALVLFVSFYMNWSWRKHIASLFDSLEGKQFSLEIGADGLLHTVGSDVRLFYRWPAVLRIIRDGECLLFYISRHTAYFVPAECFADVAAADAFYRQAQAFKEAAAAQKQPENG</sequence>
<dbReference type="EMBL" id="JAKOOW010000026">
    <property type="protein sequence ID" value="MCG6504377.1"/>
    <property type="molecule type" value="Genomic_DNA"/>
</dbReference>
<name>A0ABS9NNL0_9NEIS</name>
<keyword evidence="1" id="KW-1133">Transmembrane helix</keyword>
<reference evidence="3 4" key="1">
    <citation type="submission" date="2022-02" db="EMBL/GenBank/DDBJ databases">
        <title>Genome sequence data of Kingella unionensis sp. nov. strain CICC 24913 (CCUG 75125).</title>
        <authorList>
            <person name="Xiao M."/>
        </authorList>
    </citation>
    <scope>NUCLEOTIDE SEQUENCE [LARGE SCALE GENOMIC DNA]</scope>
    <source>
        <strain evidence="3 4">CICC 24913</strain>
    </source>
</reference>
<evidence type="ECO:0000313" key="4">
    <source>
        <dbReference type="Proteomes" id="UP001298424"/>
    </source>
</evidence>
<evidence type="ECO:0000256" key="1">
    <source>
        <dbReference type="SAM" id="Phobius"/>
    </source>
</evidence>
<gene>
    <name evidence="3" type="ORF">MB824_07695</name>
</gene>
<comment type="caution">
    <text evidence="3">The sequence shown here is derived from an EMBL/GenBank/DDBJ whole genome shotgun (WGS) entry which is preliminary data.</text>
</comment>
<keyword evidence="4" id="KW-1185">Reference proteome</keyword>
<organism evidence="3 4">
    <name type="scientific">Kingella pumchi</name>
    <dbReference type="NCBI Taxonomy" id="2779506"/>
    <lineage>
        <taxon>Bacteria</taxon>
        <taxon>Pseudomonadati</taxon>
        <taxon>Pseudomonadota</taxon>
        <taxon>Betaproteobacteria</taxon>
        <taxon>Neisseriales</taxon>
        <taxon>Neisseriaceae</taxon>
        <taxon>Kingella</taxon>
    </lineage>
</organism>
<dbReference type="Proteomes" id="UP001298424">
    <property type="component" value="Unassembled WGS sequence"/>
</dbReference>
<keyword evidence="1" id="KW-0812">Transmembrane</keyword>
<feature type="domain" description="YcxB-like C-terminal" evidence="2">
    <location>
        <begin position="148"/>
        <end position="203"/>
    </location>
</feature>
<feature type="transmembrane region" description="Helical" evidence="1">
    <location>
        <begin position="105"/>
        <end position="122"/>
    </location>
</feature>
<protein>
    <submittedName>
        <fullName evidence="3">YcxB family protein</fullName>
    </submittedName>
</protein>
<accession>A0ABS9NNL0</accession>
<evidence type="ECO:0000259" key="2">
    <source>
        <dbReference type="Pfam" id="PF14317"/>
    </source>
</evidence>
<proteinExistence type="predicted"/>
<dbReference type="RefSeq" id="WP_238747797.1">
    <property type="nucleotide sequence ID" value="NZ_JAKOOW010000026.1"/>
</dbReference>